<dbReference type="Gene3D" id="3.20.20.30">
    <property type="entry name" value="Luciferase-like domain"/>
    <property type="match status" value="1"/>
</dbReference>
<dbReference type="EMBL" id="QYRT01000024">
    <property type="protein sequence ID" value="TIH34625.1"/>
    <property type="molecule type" value="Genomic_DNA"/>
</dbReference>
<proteinExistence type="predicted"/>
<dbReference type="InterPro" id="IPR050564">
    <property type="entry name" value="F420-G6PD/mer"/>
</dbReference>
<gene>
    <name evidence="2" type="ORF">D4765_12450</name>
</gene>
<dbReference type="SUPFAM" id="SSF51679">
    <property type="entry name" value="Bacterial luciferase-like"/>
    <property type="match status" value="1"/>
</dbReference>
<evidence type="ECO:0000313" key="2">
    <source>
        <dbReference type="EMBL" id="TIH34625.1"/>
    </source>
</evidence>
<reference evidence="2 3" key="1">
    <citation type="journal article" date="2019" name="Microorganisms">
        <title>Systematic Affiliation and Genome Analysis of Subtercola vilae DB165(T) with Particular Emphasis on Cold Adaptation of an Isolate from a High-Altitude Cold Volcano Lake.</title>
        <authorList>
            <person name="Villalobos A.S."/>
            <person name="Wiese J."/>
            <person name="Imhoff J.F."/>
            <person name="Dorador C."/>
            <person name="Keller A."/>
            <person name="Hentschel U."/>
        </authorList>
    </citation>
    <scope>NUCLEOTIDE SEQUENCE [LARGE SCALE GENOMIC DNA]</scope>
    <source>
        <strain evidence="2 3">DB165</strain>
    </source>
</reference>
<dbReference type="PANTHER" id="PTHR43244">
    <property type="match status" value="1"/>
</dbReference>
<accession>A0A4T2BSJ6</accession>
<evidence type="ECO:0000313" key="3">
    <source>
        <dbReference type="Proteomes" id="UP000306192"/>
    </source>
</evidence>
<comment type="caution">
    <text evidence="2">The sequence shown here is derived from an EMBL/GenBank/DDBJ whole genome shotgun (WGS) entry which is preliminary data.</text>
</comment>
<dbReference type="Proteomes" id="UP000306192">
    <property type="component" value="Unassembled WGS sequence"/>
</dbReference>
<dbReference type="PANTHER" id="PTHR43244:SF2">
    <property type="entry name" value="CONSERVED HYPOTHETICAL ALANINE AND PROLINE-RICH PROTEIN"/>
    <property type="match status" value="1"/>
</dbReference>
<dbReference type="OrthoDB" id="4760590at2"/>
<dbReference type="InterPro" id="IPR011251">
    <property type="entry name" value="Luciferase-like_dom"/>
</dbReference>
<name>A0A4T2BSJ6_9MICO</name>
<organism evidence="2 3">
    <name type="scientific">Subtercola vilae</name>
    <dbReference type="NCBI Taxonomy" id="2056433"/>
    <lineage>
        <taxon>Bacteria</taxon>
        <taxon>Bacillati</taxon>
        <taxon>Actinomycetota</taxon>
        <taxon>Actinomycetes</taxon>
        <taxon>Micrococcales</taxon>
        <taxon>Microbacteriaceae</taxon>
        <taxon>Subtercola</taxon>
    </lineage>
</organism>
<dbReference type="AlphaFoldDB" id="A0A4T2BSJ6"/>
<keyword evidence="3" id="KW-1185">Reference proteome</keyword>
<dbReference type="RefSeq" id="WP_136642623.1">
    <property type="nucleotide sequence ID" value="NZ_QYRT01000024.1"/>
</dbReference>
<sequence>MTNISERSVDLSNARARLGRVGAWLGVLGSFTAERERDAVAHVERLGYSTLWVTESSKEAFAHASLALAASSTLTVATGIANVWAREPETAVSGANTLAEAYDGRFVLGLGIGHAKFVERYNKPLQTMRSYLDRMHETVVSAPVAVDPVPWLIAALGPKMLELAGARAEGSHPYFVPVEHTARARETLGSAPLLAPEVAVVLDATPSSARATARRYMELYLQLPNYTNNLRTLGFTDDDLGDGGSDRLVDAVIPWGSVDQISARIAEHFEAGADHVCIQPLDYTENAGLDALAELAPALMS</sequence>
<dbReference type="Pfam" id="PF00296">
    <property type="entry name" value="Bac_luciferase"/>
    <property type="match status" value="1"/>
</dbReference>
<dbReference type="InterPro" id="IPR019922">
    <property type="entry name" value="Lucif-like_OxRdatse_MSMEG_4141"/>
</dbReference>
<evidence type="ECO:0000259" key="1">
    <source>
        <dbReference type="Pfam" id="PF00296"/>
    </source>
</evidence>
<dbReference type="InterPro" id="IPR036661">
    <property type="entry name" value="Luciferase-like_sf"/>
</dbReference>
<feature type="domain" description="Luciferase-like" evidence="1">
    <location>
        <begin position="27"/>
        <end position="275"/>
    </location>
</feature>
<dbReference type="GO" id="GO:0016705">
    <property type="term" value="F:oxidoreductase activity, acting on paired donors, with incorporation or reduction of molecular oxygen"/>
    <property type="evidence" value="ECO:0007669"/>
    <property type="project" value="InterPro"/>
</dbReference>
<dbReference type="NCBIfam" id="TIGR03620">
    <property type="entry name" value="F420_MSMEG_4141"/>
    <property type="match status" value="1"/>
</dbReference>
<protein>
    <submittedName>
        <fullName evidence="2">TIGR03620 family F420-dependent LLM class oxidoreductase</fullName>
    </submittedName>
</protein>